<keyword evidence="3" id="KW-1185">Reference proteome</keyword>
<evidence type="ECO:0000313" key="2">
    <source>
        <dbReference type="EMBL" id="CAJ1956539.1"/>
    </source>
</evidence>
<dbReference type="SUPFAM" id="SSF52058">
    <property type="entry name" value="L domain-like"/>
    <property type="match status" value="1"/>
</dbReference>
<comment type="caution">
    <text evidence="2">The sequence shown here is derived from an EMBL/GenBank/DDBJ whole genome shotgun (WGS) entry which is preliminary data.</text>
</comment>
<name>A0AAD2JJK5_9STRA</name>
<dbReference type="Pfam" id="PF13306">
    <property type="entry name" value="LRR_5"/>
    <property type="match status" value="1"/>
</dbReference>
<dbReference type="PANTHER" id="PTHR45661:SF3">
    <property type="entry name" value="IG-LIKE DOMAIN-CONTAINING PROTEIN"/>
    <property type="match status" value="1"/>
</dbReference>
<evidence type="ECO:0000313" key="3">
    <source>
        <dbReference type="Proteomes" id="UP001295423"/>
    </source>
</evidence>
<organism evidence="2 3">
    <name type="scientific">Cylindrotheca closterium</name>
    <dbReference type="NCBI Taxonomy" id="2856"/>
    <lineage>
        <taxon>Eukaryota</taxon>
        <taxon>Sar</taxon>
        <taxon>Stramenopiles</taxon>
        <taxon>Ochrophyta</taxon>
        <taxon>Bacillariophyta</taxon>
        <taxon>Bacillariophyceae</taxon>
        <taxon>Bacillariophycidae</taxon>
        <taxon>Bacillariales</taxon>
        <taxon>Bacillariaceae</taxon>
        <taxon>Cylindrotheca</taxon>
    </lineage>
</organism>
<feature type="region of interest" description="Disordered" evidence="1">
    <location>
        <begin position="433"/>
        <end position="458"/>
    </location>
</feature>
<dbReference type="AlphaFoldDB" id="A0AAD2JJK5"/>
<feature type="compositionally biased region" description="Basic and acidic residues" evidence="1">
    <location>
        <begin position="433"/>
        <end position="447"/>
    </location>
</feature>
<dbReference type="InterPro" id="IPR053139">
    <property type="entry name" value="Surface_bspA-like"/>
</dbReference>
<gene>
    <name evidence="2" type="ORF">CYCCA115_LOCUS16283</name>
</gene>
<proteinExistence type="predicted"/>
<accession>A0AAD2JJK5</accession>
<dbReference type="EMBL" id="CAKOGP040001914">
    <property type="protein sequence ID" value="CAJ1956539.1"/>
    <property type="molecule type" value="Genomic_DNA"/>
</dbReference>
<dbReference type="Gene3D" id="3.80.10.10">
    <property type="entry name" value="Ribonuclease Inhibitor"/>
    <property type="match status" value="2"/>
</dbReference>
<protein>
    <submittedName>
        <fullName evidence="2">Uncharacterized protein</fullName>
    </submittedName>
</protein>
<dbReference type="Proteomes" id="UP001295423">
    <property type="component" value="Unassembled WGS sequence"/>
</dbReference>
<reference evidence="2" key="1">
    <citation type="submission" date="2023-08" db="EMBL/GenBank/DDBJ databases">
        <authorList>
            <person name="Audoor S."/>
            <person name="Bilcke G."/>
        </authorList>
    </citation>
    <scope>NUCLEOTIDE SEQUENCE</scope>
</reference>
<dbReference type="InterPro" id="IPR032675">
    <property type="entry name" value="LRR_dom_sf"/>
</dbReference>
<dbReference type="InterPro" id="IPR026906">
    <property type="entry name" value="LRR_5"/>
</dbReference>
<feature type="region of interest" description="Disordered" evidence="1">
    <location>
        <begin position="1"/>
        <end position="22"/>
    </location>
</feature>
<dbReference type="PANTHER" id="PTHR45661">
    <property type="entry name" value="SURFACE ANTIGEN"/>
    <property type="match status" value="1"/>
</dbReference>
<evidence type="ECO:0000256" key="1">
    <source>
        <dbReference type="SAM" id="MobiDB-lite"/>
    </source>
</evidence>
<sequence length="489" mass="54139">MASSGRDPYIYQGRSQDEDSDVPATVADVEVASHVTSIHSKAFKSCVILTQVRLPLGLKVIGENVFNNCQALKTMSIPSSVEVIRSGAFCDCKSLETVDLPEGLSAIPYACFIRCVSLVKAPIPSTVVEIRVNAFWDCQALPHVDLPMGLETIGKGAFANCWSLSRVLVPSSVISIGMMAFSQCRSLDTVEISIVSSTLQSIGRYAFTRCKSLFCISLPKNCGVDPSAFLHCGKLQQAFGCDGNALNDCLKNRFDGLPAHVFCYQEVHDSMFDSTGIGTLNDNETIYPTNTKDVFDLTPFHILALSSKPNIDAFKLLLKQTSCPVDQLWQFDILGNTALRYAIRSRKLGSVAFANTMLHAMIDRRVDSLSFEPWRLNIAQKLNSLFEEDVNIERDDGINGLFALLHLSERKETLSLLDQAIWKHGLRQSRKELAVRGERREAKRPKMDSNVSPNDTRVDRQGYYVHSGAETIIVNALPYLGPIVKTIEF</sequence>